<evidence type="ECO:0000313" key="4">
    <source>
        <dbReference type="Proteomes" id="UP000231879"/>
    </source>
</evidence>
<dbReference type="InterPro" id="IPR050256">
    <property type="entry name" value="Glycosyltransferase_2"/>
</dbReference>
<feature type="domain" description="Glycosyltransferase 2-like" evidence="2">
    <location>
        <begin position="29"/>
        <end position="176"/>
    </location>
</feature>
<keyword evidence="1" id="KW-0472">Membrane</keyword>
<keyword evidence="1" id="KW-0812">Transmembrane</keyword>
<comment type="caution">
    <text evidence="3">The sequence shown here is derived from an EMBL/GenBank/DDBJ whole genome shotgun (WGS) entry which is preliminary data.</text>
</comment>
<dbReference type="EMBL" id="NPDS01000004">
    <property type="protein sequence ID" value="PJZ57275.1"/>
    <property type="molecule type" value="Genomic_DNA"/>
</dbReference>
<dbReference type="InterPro" id="IPR029044">
    <property type="entry name" value="Nucleotide-diphossugar_trans"/>
</dbReference>
<dbReference type="Pfam" id="PF00535">
    <property type="entry name" value="Glycos_transf_2"/>
    <property type="match status" value="1"/>
</dbReference>
<evidence type="ECO:0000256" key="1">
    <source>
        <dbReference type="SAM" id="Phobius"/>
    </source>
</evidence>
<keyword evidence="4" id="KW-1185">Reference proteome</keyword>
<dbReference type="PANTHER" id="PTHR48090:SF7">
    <property type="entry name" value="RFBJ PROTEIN"/>
    <property type="match status" value="1"/>
</dbReference>
<dbReference type="Proteomes" id="UP000231879">
    <property type="component" value="Unassembled WGS sequence"/>
</dbReference>
<dbReference type="RefSeq" id="WP_100762579.1">
    <property type="nucleotide sequence ID" value="NZ_NPDS01000004.1"/>
</dbReference>
<dbReference type="Gene3D" id="3.90.550.10">
    <property type="entry name" value="Spore Coat Polysaccharide Biosynthesis Protein SpsA, Chain A"/>
    <property type="match status" value="1"/>
</dbReference>
<name>A0ABX4NKD5_9LEPT</name>
<evidence type="ECO:0000259" key="2">
    <source>
        <dbReference type="Pfam" id="PF00535"/>
    </source>
</evidence>
<dbReference type="SUPFAM" id="SSF53448">
    <property type="entry name" value="Nucleotide-diphospho-sugar transferases"/>
    <property type="match status" value="1"/>
</dbReference>
<feature type="transmembrane region" description="Helical" evidence="1">
    <location>
        <begin position="290"/>
        <end position="312"/>
    </location>
</feature>
<keyword evidence="1" id="KW-1133">Transmembrane helix</keyword>
<sequence>MKDVALILETNNLRGGSEDREKILHGLTRLFLHYKNQTLDIKTLKEIIVTHDGISETEKAKVIRTTELKNLKFLQISPLDNYYQAKELGFQASTAAIVVFADSDCVPVNEWLEKILLPFETQSAQVVSGRTTYDHSLFGIAATTIDFMYFGSVLNPTKTKNFYANNIAFRRELFDRYHFVPIEGQYRGQCQALGLKLLKDGVPIHFVSKAKTIHKFPDSFLELIQLRIFRGQDTVGLTPFLAKAYLPKSLLWLKNCGPVLPILILSIRFFASVFSIDRQDMPKVNFAQRIVVIAHILFINAFDFIGMLLGSVRKLLPFFKERENRTLSYHTESHNVSKTQIRSV</sequence>
<dbReference type="InterPro" id="IPR001173">
    <property type="entry name" value="Glyco_trans_2-like"/>
</dbReference>
<dbReference type="PANTHER" id="PTHR48090">
    <property type="entry name" value="UNDECAPRENYL-PHOSPHATE 4-DEOXY-4-FORMAMIDO-L-ARABINOSE TRANSFERASE-RELATED"/>
    <property type="match status" value="1"/>
</dbReference>
<reference evidence="3 4" key="1">
    <citation type="submission" date="2017-07" db="EMBL/GenBank/DDBJ databases">
        <title>Leptospira spp. isolated from tropical soils.</title>
        <authorList>
            <person name="Thibeaux R."/>
            <person name="Iraola G."/>
            <person name="Ferres I."/>
            <person name="Bierque E."/>
            <person name="Girault D."/>
            <person name="Soupe-Gilbert M.-E."/>
            <person name="Picardeau M."/>
            <person name="Goarant C."/>
        </authorList>
    </citation>
    <scope>NUCLEOTIDE SEQUENCE [LARGE SCALE GENOMIC DNA]</scope>
    <source>
        <strain evidence="3 4">FH4-C-A1</strain>
    </source>
</reference>
<accession>A0ABX4NKD5</accession>
<protein>
    <recommendedName>
        <fullName evidence="2">Glycosyltransferase 2-like domain-containing protein</fullName>
    </recommendedName>
</protein>
<evidence type="ECO:0000313" key="3">
    <source>
        <dbReference type="EMBL" id="PJZ57275.1"/>
    </source>
</evidence>
<gene>
    <name evidence="3" type="ORF">CH367_11125</name>
</gene>
<proteinExistence type="predicted"/>
<organism evidence="3 4">
    <name type="scientific">Leptospira barantonii</name>
    <dbReference type="NCBI Taxonomy" id="2023184"/>
    <lineage>
        <taxon>Bacteria</taxon>
        <taxon>Pseudomonadati</taxon>
        <taxon>Spirochaetota</taxon>
        <taxon>Spirochaetia</taxon>
        <taxon>Leptospirales</taxon>
        <taxon>Leptospiraceae</taxon>
        <taxon>Leptospira</taxon>
    </lineage>
</organism>